<reference evidence="4" key="1">
    <citation type="journal article" date="2015" name="Chem. Biol.">
        <title>Structure, bioactivity, and resistance mechanism of streptomonomicin, an unusual lasso Peptide from an understudied halophilic actinomycete.</title>
        <authorList>
            <person name="Metelev M."/>
            <person name="Tietz J.I."/>
            <person name="Melby J.O."/>
            <person name="Blair P.M."/>
            <person name="Zhu L."/>
            <person name="Livnat I."/>
            <person name="Severinov K."/>
            <person name="Mitchell D.A."/>
        </authorList>
    </citation>
    <scope>NUCLEOTIDE SEQUENCE [LARGE SCALE GENOMIC DNA]</scope>
    <source>
        <strain evidence="4">YIM 90003</strain>
    </source>
</reference>
<dbReference type="InterPro" id="IPR029065">
    <property type="entry name" value="Enolase_C-like"/>
</dbReference>
<dbReference type="GO" id="GO:0046872">
    <property type="term" value="F:metal ion binding"/>
    <property type="evidence" value="ECO:0007669"/>
    <property type="project" value="UniProtKB-KW"/>
</dbReference>
<name>A0A0C2JIX7_9ACTN</name>
<dbReference type="SUPFAM" id="SSF54826">
    <property type="entry name" value="Enolase N-terminal domain-like"/>
    <property type="match status" value="1"/>
</dbReference>
<dbReference type="GO" id="GO:0003824">
    <property type="term" value="F:catalytic activity"/>
    <property type="evidence" value="ECO:0007669"/>
    <property type="project" value="UniProtKB-ARBA"/>
</dbReference>
<dbReference type="SMART" id="SM00922">
    <property type="entry name" value="MR_MLE"/>
    <property type="match status" value="1"/>
</dbReference>
<evidence type="ECO:0000313" key="4">
    <source>
        <dbReference type="Proteomes" id="UP000031675"/>
    </source>
</evidence>
<feature type="domain" description="Mandelate racemase/muconate lactonizing enzyme C-terminal" evidence="2">
    <location>
        <begin position="145"/>
        <end position="239"/>
    </location>
</feature>
<dbReference type="PANTHER" id="PTHR48073:SF5">
    <property type="entry name" value="O-SUCCINYLBENZOATE SYNTHASE"/>
    <property type="match status" value="1"/>
</dbReference>
<dbReference type="InterPro" id="IPR013342">
    <property type="entry name" value="Mandelate_racemase_C"/>
</dbReference>
<dbReference type="STRING" id="183763.LP52_22345"/>
<dbReference type="AlphaFoldDB" id="A0A0C2JIX7"/>
<evidence type="ECO:0000313" key="3">
    <source>
        <dbReference type="EMBL" id="KIH96867.1"/>
    </source>
</evidence>
<dbReference type="Gene3D" id="3.20.20.120">
    <property type="entry name" value="Enolase-like C-terminal domain"/>
    <property type="match status" value="1"/>
</dbReference>
<protein>
    <submittedName>
        <fullName evidence="3">O-succinylbenzoate synthase</fullName>
    </submittedName>
</protein>
<proteinExistence type="predicted"/>
<dbReference type="Pfam" id="PF13378">
    <property type="entry name" value="MR_MLE_C"/>
    <property type="match status" value="1"/>
</dbReference>
<organism evidence="3 4">
    <name type="scientific">Streptomonospora alba</name>
    <dbReference type="NCBI Taxonomy" id="183763"/>
    <lineage>
        <taxon>Bacteria</taxon>
        <taxon>Bacillati</taxon>
        <taxon>Actinomycetota</taxon>
        <taxon>Actinomycetes</taxon>
        <taxon>Streptosporangiales</taxon>
        <taxon>Nocardiopsidaceae</taxon>
        <taxon>Streptomonospora</taxon>
    </lineage>
</organism>
<dbReference type="InterPro" id="IPR029017">
    <property type="entry name" value="Enolase-like_N"/>
</dbReference>
<dbReference type="Gene3D" id="3.30.390.10">
    <property type="entry name" value="Enolase-like, N-terminal domain"/>
    <property type="match status" value="1"/>
</dbReference>
<accession>A0A0C2JIX7</accession>
<keyword evidence="4" id="KW-1185">Reference proteome</keyword>
<dbReference type="InterPro" id="IPR036849">
    <property type="entry name" value="Enolase-like_C_sf"/>
</dbReference>
<evidence type="ECO:0000259" key="2">
    <source>
        <dbReference type="SMART" id="SM00922"/>
    </source>
</evidence>
<dbReference type="RefSeq" id="WP_040276344.1">
    <property type="nucleotide sequence ID" value="NZ_JROO01000046.1"/>
</dbReference>
<evidence type="ECO:0000256" key="1">
    <source>
        <dbReference type="ARBA" id="ARBA00022723"/>
    </source>
</evidence>
<keyword evidence="1" id="KW-0479">Metal-binding</keyword>
<dbReference type="SUPFAM" id="SSF51604">
    <property type="entry name" value="Enolase C-terminal domain-like"/>
    <property type="match status" value="1"/>
</dbReference>
<gene>
    <name evidence="3" type="ORF">LP52_22345</name>
</gene>
<sequence>MSPTEPATLARVTGIDATLVRLPLVHPRSRGAAEARPQFARHALVRVRDESGNSGWGEVPLIDDERWRMLVDDHAPALLRHSWQRPTEAAEAWADLPRVSPVAAGLDAACWDLWSRQRGTPLSHALGGNRTAFTAGATVARQPSEESLVREVNRQVGSGFRRVRLEVGPGWDTDVVHTVQETFPYLVLQVDGGGRYTEDPADLRALHALDSYGLVAIEEPFARGDLDAHARLRRALRTPVALSTSIDSLETLDRAIAAEAAGALSLRMSLLGGLTPARRAHDRAVDAGWDVWCGWDAESGVGRAAIAALASLPGVSLPSEMPPAGGHITRETVRPPVRAHEGITAIPLTVPGLGYEVDTRQVRSMALDSVTLGHEAADSHA</sequence>
<dbReference type="EMBL" id="JROO01000046">
    <property type="protein sequence ID" value="KIH96867.1"/>
    <property type="molecule type" value="Genomic_DNA"/>
</dbReference>
<comment type="caution">
    <text evidence="3">The sequence shown here is derived from an EMBL/GenBank/DDBJ whole genome shotgun (WGS) entry which is preliminary data.</text>
</comment>
<dbReference type="PANTHER" id="PTHR48073">
    <property type="entry name" value="O-SUCCINYLBENZOATE SYNTHASE-RELATED"/>
    <property type="match status" value="1"/>
</dbReference>
<dbReference type="OrthoDB" id="9774531at2"/>
<dbReference type="Proteomes" id="UP000031675">
    <property type="component" value="Unassembled WGS sequence"/>
</dbReference>